<sequence length="223" mass="26295">MEQILEKLEKIDERNVRIESKIEKLQVNLDKLNKENEQLKADNKAMRTKITVQEVRNEILERQARRINIVIQGIEENQTESEQEMINKIKGIMKKIGVQINLDEELVEMRRIGRQGDPQNVPRPIILEMKKEATRMEILKAAKNLRGTKIYINEDFPKKILEERKHLLHYMKMVRQEGHTAALKYNNLYINGEPFSLEQLEGIDINIVQIYFVVLNIGRLQIN</sequence>
<keyword evidence="3" id="KW-1185">Reference proteome</keyword>
<accession>A0A9N9XEC1</accession>
<dbReference type="Proteomes" id="UP001153709">
    <property type="component" value="Chromosome 6"/>
</dbReference>
<evidence type="ECO:0000313" key="2">
    <source>
        <dbReference type="EMBL" id="CAG9836036.1"/>
    </source>
</evidence>
<dbReference type="Gene3D" id="3.30.70.1820">
    <property type="entry name" value="L1 transposable element, RRM domain"/>
    <property type="match status" value="1"/>
</dbReference>
<gene>
    <name evidence="2" type="ORF">DIABBA_LOCUS9161</name>
</gene>
<dbReference type="EMBL" id="OU898281">
    <property type="protein sequence ID" value="CAG9836036.1"/>
    <property type="molecule type" value="Genomic_DNA"/>
</dbReference>
<reference evidence="2" key="1">
    <citation type="submission" date="2022-01" db="EMBL/GenBank/DDBJ databases">
        <authorList>
            <person name="King R."/>
        </authorList>
    </citation>
    <scope>NUCLEOTIDE SEQUENCE</scope>
</reference>
<dbReference type="OrthoDB" id="6775061at2759"/>
<evidence type="ECO:0000256" key="1">
    <source>
        <dbReference type="SAM" id="Coils"/>
    </source>
</evidence>
<name>A0A9N9XEC1_DIABA</name>
<protein>
    <submittedName>
        <fullName evidence="2">Uncharacterized protein</fullName>
    </submittedName>
</protein>
<feature type="coiled-coil region" evidence="1">
    <location>
        <begin position="1"/>
        <end position="77"/>
    </location>
</feature>
<keyword evidence="1" id="KW-0175">Coiled coil</keyword>
<proteinExistence type="predicted"/>
<organism evidence="2 3">
    <name type="scientific">Diabrotica balteata</name>
    <name type="common">Banded cucumber beetle</name>
    <dbReference type="NCBI Taxonomy" id="107213"/>
    <lineage>
        <taxon>Eukaryota</taxon>
        <taxon>Metazoa</taxon>
        <taxon>Ecdysozoa</taxon>
        <taxon>Arthropoda</taxon>
        <taxon>Hexapoda</taxon>
        <taxon>Insecta</taxon>
        <taxon>Pterygota</taxon>
        <taxon>Neoptera</taxon>
        <taxon>Endopterygota</taxon>
        <taxon>Coleoptera</taxon>
        <taxon>Polyphaga</taxon>
        <taxon>Cucujiformia</taxon>
        <taxon>Chrysomeloidea</taxon>
        <taxon>Chrysomelidae</taxon>
        <taxon>Galerucinae</taxon>
        <taxon>Diabroticina</taxon>
        <taxon>Diabroticites</taxon>
        <taxon>Diabrotica</taxon>
    </lineage>
</organism>
<evidence type="ECO:0000313" key="3">
    <source>
        <dbReference type="Proteomes" id="UP001153709"/>
    </source>
</evidence>
<dbReference type="AlphaFoldDB" id="A0A9N9XEC1"/>